<feature type="compositionally biased region" description="Polar residues" evidence="5">
    <location>
        <begin position="306"/>
        <end position="322"/>
    </location>
</feature>
<dbReference type="InterPro" id="IPR003599">
    <property type="entry name" value="Ig_sub"/>
</dbReference>
<feature type="domain" description="Ig-like" evidence="7">
    <location>
        <begin position="173"/>
        <end position="243"/>
    </location>
</feature>
<keyword evidence="6" id="KW-0472">Membrane</keyword>
<dbReference type="CDD" id="cd00096">
    <property type="entry name" value="Ig"/>
    <property type="match status" value="1"/>
</dbReference>
<proteinExistence type="predicted"/>
<dbReference type="InterPro" id="IPR003989">
    <property type="entry name" value="VCAM-1"/>
</dbReference>
<dbReference type="PROSITE" id="PS50835">
    <property type="entry name" value="IG_LIKE"/>
    <property type="match status" value="2"/>
</dbReference>
<evidence type="ECO:0000313" key="8">
    <source>
        <dbReference type="Ensembl" id="ENSELUP00000080228.1"/>
    </source>
</evidence>
<evidence type="ECO:0000256" key="1">
    <source>
        <dbReference type="ARBA" id="ARBA00040106"/>
    </source>
</evidence>
<name>A0AAY5JVJ5_ESOLU</name>
<organism evidence="8 9">
    <name type="scientific">Esox lucius</name>
    <name type="common">Northern pike</name>
    <dbReference type="NCBI Taxonomy" id="8010"/>
    <lineage>
        <taxon>Eukaryota</taxon>
        <taxon>Metazoa</taxon>
        <taxon>Chordata</taxon>
        <taxon>Craniata</taxon>
        <taxon>Vertebrata</taxon>
        <taxon>Euteleostomi</taxon>
        <taxon>Actinopterygii</taxon>
        <taxon>Neopterygii</taxon>
        <taxon>Teleostei</taxon>
        <taxon>Protacanthopterygii</taxon>
        <taxon>Esociformes</taxon>
        <taxon>Esocidae</taxon>
        <taxon>Esox</taxon>
    </lineage>
</organism>
<dbReference type="InterPro" id="IPR056386">
    <property type="entry name" value="Ig_CD22"/>
</dbReference>
<feature type="transmembrane region" description="Helical" evidence="6">
    <location>
        <begin position="263"/>
        <end position="288"/>
    </location>
</feature>
<dbReference type="SUPFAM" id="SSF48726">
    <property type="entry name" value="Immunoglobulin"/>
    <property type="match status" value="3"/>
</dbReference>
<comment type="subunit">
    <text evidence="4">Predominantly monomer of isoform CD22-beta. Also found as heterodimer of isoform CD22-beta and a shorter isoform. Interacts with PTPN6/SHP-1, LYN, SYK, PIK3R1/PIK3R2 and PLCG1 upon phosphorylation. Interacts with GRB2, INPP5D and SHC1 upon phosphorylation. May form a complex with INPP5D/SHIP, GRB2 and SHC1.</text>
</comment>
<dbReference type="GO" id="GO:0016020">
    <property type="term" value="C:membrane"/>
    <property type="evidence" value="ECO:0007669"/>
    <property type="project" value="InterPro"/>
</dbReference>
<feature type="region of interest" description="Disordered" evidence="5">
    <location>
        <begin position="296"/>
        <end position="328"/>
    </location>
</feature>
<dbReference type="PRINTS" id="PR01474">
    <property type="entry name" value="VCAM1"/>
</dbReference>
<accession>A0AAY5JVJ5</accession>
<keyword evidence="6" id="KW-0812">Transmembrane</keyword>
<comment type="function">
    <text evidence="3">Most highly expressed siglec (sialic acid-binding immunoglobulin-like lectin) on B-cells that plays a role in various aspects of B-cell biology including differentiation, antigen presentation, and trafficking to bone marrow. Binds to alpha 2,6-linked sialic acid residues of surface molecules such as CD22 itself, CD45 and IgM in a cis configuration. Can also bind to ligands on other cells as an adhesion molecule in a trans configuration. Acts as an inhibitory coreceptor on the surface of B-cells and inhibits B-cell receptor induced signaling, characterized by inhibition of the calcium mobilization and cellular activation. Mechanistically, the immunoreceptor tyrosine-based inhibitory motif domain is phosphorylated by the Src kinase LYN, which in turn leads to the recruitment of the protein tyrosine phosphatase 1/PTPN6, leading to the negative regulation of BCR signaling. If this negative signaling from is of sufficient strength, apoptosis of the B-cell can be induced.</text>
</comment>
<dbReference type="GO" id="GO:0098609">
    <property type="term" value="P:cell-cell adhesion"/>
    <property type="evidence" value="ECO:0007669"/>
    <property type="project" value="InterPro"/>
</dbReference>
<dbReference type="InterPro" id="IPR003598">
    <property type="entry name" value="Ig_sub2"/>
</dbReference>
<dbReference type="InterPro" id="IPR007110">
    <property type="entry name" value="Ig-like_dom"/>
</dbReference>
<dbReference type="GeneTree" id="ENSGT01010000222294"/>
<dbReference type="PANTHER" id="PTHR46013">
    <property type="entry name" value="VASCULAR CELL ADHESION MOLECULE 1"/>
    <property type="match status" value="1"/>
</dbReference>
<dbReference type="InterPro" id="IPR013783">
    <property type="entry name" value="Ig-like_fold"/>
</dbReference>
<dbReference type="Ensembl" id="ENSELUT00000097384.1">
    <property type="protein sequence ID" value="ENSELUP00000080228.1"/>
    <property type="gene ID" value="ENSELUG00000040943.1"/>
</dbReference>
<keyword evidence="6" id="KW-1133">Transmembrane helix</keyword>
<evidence type="ECO:0000256" key="4">
    <source>
        <dbReference type="ARBA" id="ARBA00046458"/>
    </source>
</evidence>
<evidence type="ECO:0000256" key="3">
    <source>
        <dbReference type="ARBA" id="ARBA00045430"/>
    </source>
</evidence>
<evidence type="ECO:0000259" key="7">
    <source>
        <dbReference type="PROSITE" id="PS50835"/>
    </source>
</evidence>
<dbReference type="InterPro" id="IPR036179">
    <property type="entry name" value="Ig-like_dom_sf"/>
</dbReference>
<reference evidence="8" key="2">
    <citation type="submission" date="2025-08" db="UniProtKB">
        <authorList>
            <consortium name="Ensembl"/>
        </authorList>
    </citation>
    <scope>IDENTIFICATION</scope>
</reference>
<dbReference type="AlphaFoldDB" id="A0AAY5JVJ5"/>
<keyword evidence="9" id="KW-1185">Reference proteome</keyword>
<dbReference type="Pfam" id="PF13927">
    <property type="entry name" value="Ig_3"/>
    <property type="match status" value="1"/>
</dbReference>
<protein>
    <recommendedName>
        <fullName evidence="1">B-cell receptor CD22</fullName>
    </recommendedName>
    <alternativeName>
        <fullName evidence="2">Sialic acid-binding Ig-like lectin 2</fullName>
    </alternativeName>
</protein>
<feature type="domain" description="Ig-like" evidence="7">
    <location>
        <begin position="79"/>
        <end position="166"/>
    </location>
</feature>
<evidence type="ECO:0000256" key="5">
    <source>
        <dbReference type="SAM" id="MobiDB-lite"/>
    </source>
</evidence>
<reference evidence="8 9" key="1">
    <citation type="submission" date="2020-02" db="EMBL/GenBank/DDBJ databases">
        <title>Esox lucius (northern pike) genome, fEsoLuc1, primary haplotype.</title>
        <authorList>
            <person name="Myers G."/>
            <person name="Karagic N."/>
            <person name="Meyer A."/>
            <person name="Pippel M."/>
            <person name="Reichard M."/>
            <person name="Winkler S."/>
            <person name="Tracey A."/>
            <person name="Sims Y."/>
            <person name="Howe K."/>
            <person name="Rhie A."/>
            <person name="Formenti G."/>
            <person name="Durbin R."/>
            <person name="Fedrigo O."/>
            <person name="Jarvis E.D."/>
        </authorList>
    </citation>
    <scope>NUCLEOTIDE SEQUENCE [LARGE SCALE GENOMIC DNA]</scope>
</reference>
<reference evidence="8" key="3">
    <citation type="submission" date="2025-09" db="UniProtKB">
        <authorList>
            <consortium name="Ensembl"/>
        </authorList>
    </citation>
    <scope>IDENTIFICATION</scope>
</reference>
<evidence type="ECO:0000256" key="6">
    <source>
        <dbReference type="SAM" id="Phobius"/>
    </source>
</evidence>
<dbReference type="SMART" id="SM00408">
    <property type="entry name" value="IGc2"/>
    <property type="match status" value="2"/>
</dbReference>
<evidence type="ECO:0000313" key="9">
    <source>
        <dbReference type="Proteomes" id="UP000265140"/>
    </source>
</evidence>
<dbReference type="Pfam" id="PF13895">
    <property type="entry name" value="Ig_2"/>
    <property type="match status" value="1"/>
</dbReference>
<dbReference type="Gene3D" id="2.60.40.10">
    <property type="entry name" value="Immunoglobulins"/>
    <property type="match status" value="3"/>
</dbReference>
<dbReference type="Proteomes" id="UP000265140">
    <property type="component" value="Chromosome 9"/>
</dbReference>
<dbReference type="SMART" id="SM00409">
    <property type="entry name" value="IG"/>
    <property type="match status" value="3"/>
</dbReference>
<sequence>MSCSYTFPSGTVKSTLWFRKGPDDNPVNLIDDPDYTGRVTYRNNMNNNNTLIITDLRQSDSAVYKFRFITDGNKYTGQPGVTLTVKGLQVNVTPATVTEGQNVTLTCITSCPLTDNPTYIWYKKTVTSQKESGQSYNITNITSEDSGEYYCEAQNKYGRLNSSTVSVDVQYAPKNILASVSPSGEIVEGSSVTLTCNSDANPPVDNYTWYKKTVTSPKASGQRYNITNITSEDSGEYYCEATNVIGNRSSDLICLMFLEKQSLVIPVVVGITVVILVLILCLSGFIWFRKKAPKSVSDTKDKSDNEQGNSNPTYGNISSIGVSSEKRDQSDDLHYTSVDIHRAKMQDVPLYSNAQPQEQDEDVQYATVKFNPPSAATQLAMHGVEEEPSVLYSTVNILRTKRT</sequence>
<dbReference type="Pfam" id="PF24518">
    <property type="entry name" value="Ig_CD22"/>
    <property type="match status" value="1"/>
</dbReference>
<evidence type="ECO:0000256" key="2">
    <source>
        <dbReference type="ARBA" id="ARBA00041781"/>
    </source>
</evidence>
<dbReference type="PANTHER" id="PTHR46013:SF4">
    <property type="entry name" value="B-CELL RECEPTOR CD22-RELATED"/>
    <property type="match status" value="1"/>
</dbReference>